<dbReference type="PANTHER" id="PTHR37534:SF9">
    <property type="entry name" value="ZN(II)2CYS6 TRANSCRIPTION FACTOR (EUROFUNG)"/>
    <property type="match status" value="1"/>
</dbReference>
<dbReference type="GO" id="GO:0000976">
    <property type="term" value="F:transcription cis-regulatory region binding"/>
    <property type="evidence" value="ECO:0007669"/>
    <property type="project" value="TreeGrafter"/>
</dbReference>
<evidence type="ECO:0000313" key="5">
    <source>
        <dbReference type="Proteomes" id="UP000027920"/>
    </source>
</evidence>
<comment type="subcellular location">
    <subcellularLocation>
        <location evidence="1">Nucleus</location>
    </subcellularLocation>
</comment>
<dbReference type="RefSeq" id="XP_013264171.1">
    <property type="nucleotide sequence ID" value="XM_013408717.1"/>
</dbReference>
<comment type="caution">
    <text evidence="4">The sequence shown here is derived from an EMBL/GenBank/DDBJ whole genome shotgun (WGS) entry which is preliminary data.</text>
</comment>
<evidence type="ECO:0000256" key="2">
    <source>
        <dbReference type="ARBA" id="ARBA00023242"/>
    </source>
</evidence>
<dbReference type="Pfam" id="PF11951">
    <property type="entry name" value="Fungal_trans_2"/>
    <property type="match status" value="1"/>
</dbReference>
<organism evidence="4 5">
    <name type="scientific">Exophiala aquamarina CBS 119918</name>
    <dbReference type="NCBI Taxonomy" id="1182545"/>
    <lineage>
        <taxon>Eukaryota</taxon>
        <taxon>Fungi</taxon>
        <taxon>Dikarya</taxon>
        <taxon>Ascomycota</taxon>
        <taxon>Pezizomycotina</taxon>
        <taxon>Eurotiomycetes</taxon>
        <taxon>Chaetothyriomycetidae</taxon>
        <taxon>Chaetothyriales</taxon>
        <taxon>Herpotrichiellaceae</taxon>
        <taxon>Exophiala</taxon>
    </lineage>
</organism>
<sequence length="706" mass="78711">MSNILIEDRSVPVPHFNNPLKNASPPFATIPPPLLPSPHSISATPPASSRPYPLSNSDFPLFGVSPNYNLFAAQPTPPTTGPATGNSLPPFRYSPNASLDQDHYGSTDHPTAKLLRGQPQYTPSEISLDYSLNDDYFDLDIDTYYANGNNACGFIPGLPVIATDASEPETEEDFLTSEYASVSGRSSIHDSEGRRKRTEYSQKYLNERATELTCLTRHFVQAISPWMDLFDLDTYFSRIVPVKAVQNVMLRSAMAAVAANQIGQLLANKTPRDGLAHLLPIIGIDDGSTQPKDWFYKAANYYDRGISYLRVFLQRWLNNPGNDQTGLTNQSSRYNTIRALSDSGSAAPDSRKLGTSNKRRRLLQERSPGGDMEALLAAISVLSLYETLDSSTGNWSQHLDGFKALLETKILPQAISAPHPRGDPYISMKAGRAAFWNFARADYLAAYVNRTQTRLDTENMTMWRAAGLPITENGVLTHGDDDAANGGVATYLPSDREDAVSCSLIWIVLRVMNFVAQGAAQASPIQVRIAQWMQLRRQLEEWFDNLPFTFQPYATMSTSPQTDSEQPEDHKNRFVRLFFSVPMCAAALQLYHFAQIVLLPNQPVDERDNSNLAKRIQMFRNVSEASDYHSRQICGIALGKPPPAVSRQMVHSLYLAGLCFEENEDRKVVLELLQNIEKETGSSTAQRVRDLREQWGWQGEVTEITE</sequence>
<evidence type="ECO:0000256" key="3">
    <source>
        <dbReference type="SAM" id="MobiDB-lite"/>
    </source>
</evidence>
<dbReference type="PANTHER" id="PTHR37534">
    <property type="entry name" value="TRANSCRIPTIONAL ACTIVATOR PROTEIN UGA3"/>
    <property type="match status" value="1"/>
</dbReference>
<keyword evidence="5" id="KW-1185">Reference proteome</keyword>
<feature type="region of interest" description="Disordered" evidence="3">
    <location>
        <begin position="73"/>
        <end position="95"/>
    </location>
</feature>
<keyword evidence="2" id="KW-0539">Nucleus</keyword>
<dbReference type="EMBL" id="AMGV01000002">
    <property type="protein sequence ID" value="KEF61581.1"/>
    <property type="molecule type" value="Genomic_DNA"/>
</dbReference>
<evidence type="ECO:0008006" key="6">
    <source>
        <dbReference type="Google" id="ProtNLM"/>
    </source>
</evidence>
<dbReference type="OrthoDB" id="5418899at2759"/>
<proteinExistence type="predicted"/>
<dbReference type="GO" id="GO:0005634">
    <property type="term" value="C:nucleus"/>
    <property type="evidence" value="ECO:0007669"/>
    <property type="project" value="UniProtKB-SubCell"/>
</dbReference>
<evidence type="ECO:0000256" key="1">
    <source>
        <dbReference type="ARBA" id="ARBA00004123"/>
    </source>
</evidence>
<dbReference type="Proteomes" id="UP000027920">
    <property type="component" value="Unassembled WGS sequence"/>
</dbReference>
<feature type="region of interest" description="Disordered" evidence="3">
    <location>
        <begin position="341"/>
        <end position="365"/>
    </location>
</feature>
<dbReference type="InterPro" id="IPR021858">
    <property type="entry name" value="Fun_TF"/>
</dbReference>
<accession>A0A072PNW1</accession>
<dbReference type="AlphaFoldDB" id="A0A072PNW1"/>
<dbReference type="GO" id="GO:0003700">
    <property type="term" value="F:DNA-binding transcription factor activity"/>
    <property type="evidence" value="ECO:0007669"/>
    <property type="project" value="TreeGrafter"/>
</dbReference>
<name>A0A072PNW1_9EURO</name>
<reference evidence="4 5" key="1">
    <citation type="submission" date="2013-03" db="EMBL/GenBank/DDBJ databases">
        <title>The Genome Sequence of Exophiala aquamarina CBS 119918.</title>
        <authorList>
            <consortium name="The Broad Institute Genomics Platform"/>
            <person name="Cuomo C."/>
            <person name="de Hoog S."/>
            <person name="Gorbushina A."/>
            <person name="Walker B."/>
            <person name="Young S.K."/>
            <person name="Zeng Q."/>
            <person name="Gargeya S."/>
            <person name="Fitzgerald M."/>
            <person name="Haas B."/>
            <person name="Abouelleil A."/>
            <person name="Allen A.W."/>
            <person name="Alvarado L."/>
            <person name="Arachchi H.M."/>
            <person name="Berlin A.M."/>
            <person name="Chapman S.B."/>
            <person name="Gainer-Dewar J."/>
            <person name="Goldberg J."/>
            <person name="Griggs A."/>
            <person name="Gujja S."/>
            <person name="Hansen M."/>
            <person name="Howarth C."/>
            <person name="Imamovic A."/>
            <person name="Ireland A."/>
            <person name="Larimer J."/>
            <person name="McCowan C."/>
            <person name="Murphy C."/>
            <person name="Pearson M."/>
            <person name="Poon T.W."/>
            <person name="Priest M."/>
            <person name="Roberts A."/>
            <person name="Saif S."/>
            <person name="Shea T."/>
            <person name="Sisk P."/>
            <person name="Sykes S."/>
            <person name="Wortman J."/>
            <person name="Nusbaum C."/>
            <person name="Birren B."/>
        </authorList>
    </citation>
    <scope>NUCLEOTIDE SEQUENCE [LARGE SCALE GENOMIC DNA]</scope>
    <source>
        <strain evidence="4 5">CBS 119918</strain>
    </source>
</reference>
<evidence type="ECO:0000313" key="4">
    <source>
        <dbReference type="EMBL" id="KEF61581.1"/>
    </source>
</evidence>
<dbReference type="VEuPathDB" id="FungiDB:A1O9_03149"/>
<dbReference type="GeneID" id="25278087"/>
<dbReference type="HOGENOM" id="CLU_013869_2_0_1"/>
<dbReference type="STRING" id="1182545.A0A072PNW1"/>
<protein>
    <recommendedName>
        <fullName evidence="6">Transcription factor domain-containing protein</fullName>
    </recommendedName>
</protein>
<gene>
    <name evidence="4" type="ORF">A1O9_03149</name>
</gene>
<dbReference type="GO" id="GO:0045944">
    <property type="term" value="P:positive regulation of transcription by RNA polymerase II"/>
    <property type="evidence" value="ECO:0007669"/>
    <property type="project" value="TreeGrafter"/>
</dbReference>